<reference evidence="2" key="1">
    <citation type="journal article" date="2007" name="Nature">
        <title>The grapevine genome sequence suggests ancestral hexaploidization in major angiosperm phyla.</title>
        <authorList>
            <consortium name="The French-Italian Public Consortium for Grapevine Genome Characterization."/>
            <person name="Jaillon O."/>
            <person name="Aury J.-M."/>
            <person name="Noel B."/>
            <person name="Policriti A."/>
            <person name="Clepet C."/>
            <person name="Casagrande A."/>
            <person name="Choisne N."/>
            <person name="Aubourg S."/>
            <person name="Vitulo N."/>
            <person name="Jubin C."/>
            <person name="Vezzi A."/>
            <person name="Legeai F."/>
            <person name="Hugueney P."/>
            <person name="Dasilva C."/>
            <person name="Horner D."/>
            <person name="Mica E."/>
            <person name="Jublot D."/>
            <person name="Poulain J."/>
            <person name="Bruyere C."/>
            <person name="Billault A."/>
            <person name="Segurens B."/>
            <person name="Gouyvenoux M."/>
            <person name="Ugarte E."/>
            <person name="Cattonaro F."/>
            <person name="Anthouard V."/>
            <person name="Vico V."/>
            <person name="Del Fabbro C."/>
            <person name="Alaux M."/>
            <person name="Di Gaspero G."/>
            <person name="Dumas V."/>
            <person name="Felice N."/>
            <person name="Paillard S."/>
            <person name="Juman I."/>
            <person name="Moroldo M."/>
            <person name="Scalabrin S."/>
            <person name="Canaguier A."/>
            <person name="Le Clainche I."/>
            <person name="Malacrida G."/>
            <person name="Durand E."/>
            <person name="Pesole G."/>
            <person name="Laucou V."/>
            <person name="Chatelet P."/>
            <person name="Merdinoglu D."/>
            <person name="Delledonne M."/>
            <person name="Pezzotti M."/>
            <person name="Lecharny A."/>
            <person name="Scarpelli C."/>
            <person name="Artiguenave F."/>
            <person name="Pe M.E."/>
            <person name="Valle G."/>
            <person name="Morgante M."/>
            <person name="Caboche M."/>
            <person name="Adam-Blondon A.-F."/>
            <person name="Weissenbach J."/>
            <person name="Quetier F."/>
            <person name="Wincker P."/>
        </authorList>
    </citation>
    <scope>NUCLEOTIDE SEQUENCE [LARGE SCALE GENOMIC DNA]</scope>
    <source>
        <strain evidence="2">cv. Pinot noir / PN40024</strain>
    </source>
</reference>
<dbReference type="AlphaFoldDB" id="D7SZA5"/>
<proteinExistence type="predicted"/>
<sequence length="84" mass="9762">MFMPLPRLERSTSTIDLLLLRPRMMEYVCIMCSKSSHLLRVWRTLSPSHCRCCFPSISTTSKLVIRVFLGLDQTMNLGMQRGRI</sequence>
<dbReference type="PaxDb" id="29760-VIT_05s0049g00130.t01"/>
<name>D7SZA5_VITVI</name>
<evidence type="ECO:0000313" key="2">
    <source>
        <dbReference type="Proteomes" id="UP000009183"/>
    </source>
</evidence>
<dbReference type="HOGENOM" id="CLU_2532075_0_0_1"/>
<keyword evidence="2" id="KW-1185">Reference proteome</keyword>
<dbReference type="InParanoid" id="D7SZA5"/>
<gene>
    <name evidence="1" type="ordered locus">VIT_05s0049g00130</name>
</gene>
<accession>D7SZA5</accession>
<dbReference type="Proteomes" id="UP000009183">
    <property type="component" value="Chromosome 5"/>
</dbReference>
<organism evidence="1 2">
    <name type="scientific">Vitis vinifera</name>
    <name type="common">Grape</name>
    <dbReference type="NCBI Taxonomy" id="29760"/>
    <lineage>
        <taxon>Eukaryota</taxon>
        <taxon>Viridiplantae</taxon>
        <taxon>Streptophyta</taxon>
        <taxon>Embryophyta</taxon>
        <taxon>Tracheophyta</taxon>
        <taxon>Spermatophyta</taxon>
        <taxon>Magnoliopsida</taxon>
        <taxon>eudicotyledons</taxon>
        <taxon>Gunneridae</taxon>
        <taxon>Pentapetalae</taxon>
        <taxon>rosids</taxon>
        <taxon>Vitales</taxon>
        <taxon>Vitaceae</taxon>
        <taxon>Viteae</taxon>
        <taxon>Vitis</taxon>
    </lineage>
</organism>
<evidence type="ECO:0000313" key="1">
    <source>
        <dbReference type="EMBL" id="CBI23582.3"/>
    </source>
</evidence>
<dbReference type="EMBL" id="FN595496">
    <property type="protein sequence ID" value="CBI23582.3"/>
    <property type="molecule type" value="Genomic_DNA"/>
</dbReference>
<protein>
    <submittedName>
        <fullName evidence="1">Uncharacterized protein</fullName>
    </submittedName>
</protein>